<reference evidence="1 2" key="2">
    <citation type="journal article" date="2022" name="Mol. Ecol. Resour.">
        <title>The genomes of chicory, endive, great burdock and yacon provide insights into Asteraceae paleo-polyploidization history and plant inulin production.</title>
        <authorList>
            <person name="Fan W."/>
            <person name="Wang S."/>
            <person name="Wang H."/>
            <person name="Wang A."/>
            <person name="Jiang F."/>
            <person name="Liu H."/>
            <person name="Zhao H."/>
            <person name="Xu D."/>
            <person name="Zhang Y."/>
        </authorList>
    </citation>
    <scope>NUCLEOTIDE SEQUENCE [LARGE SCALE GENOMIC DNA]</scope>
    <source>
        <strain evidence="2">cv. Punajuju</strain>
        <tissue evidence="1">Leaves</tissue>
    </source>
</reference>
<proteinExistence type="predicted"/>
<evidence type="ECO:0000313" key="2">
    <source>
        <dbReference type="Proteomes" id="UP001055811"/>
    </source>
</evidence>
<name>A0ACB9H2W4_CICIN</name>
<sequence>MRSQSGNTVIEVEQSVNQHQILNRRPLLQCNKRSRSDMGSEIYISDEGEASENSSMEIIEVSENNGGLV</sequence>
<accession>A0ACB9H2W4</accession>
<evidence type="ECO:0000313" key="1">
    <source>
        <dbReference type="EMBL" id="KAI3789846.1"/>
    </source>
</evidence>
<keyword evidence="2" id="KW-1185">Reference proteome</keyword>
<dbReference type="Proteomes" id="UP001055811">
    <property type="component" value="Linkage Group LG01"/>
</dbReference>
<organism evidence="1 2">
    <name type="scientific">Cichorium intybus</name>
    <name type="common">Chicory</name>
    <dbReference type="NCBI Taxonomy" id="13427"/>
    <lineage>
        <taxon>Eukaryota</taxon>
        <taxon>Viridiplantae</taxon>
        <taxon>Streptophyta</taxon>
        <taxon>Embryophyta</taxon>
        <taxon>Tracheophyta</taxon>
        <taxon>Spermatophyta</taxon>
        <taxon>Magnoliopsida</taxon>
        <taxon>eudicotyledons</taxon>
        <taxon>Gunneridae</taxon>
        <taxon>Pentapetalae</taxon>
        <taxon>asterids</taxon>
        <taxon>campanulids</taxon>
        <taxon>Asterales</taxon>
        <taxon>Asteraceae</taxon>
        <taxon>Cichorioideae</taxon>
        <taxon>Cichorieae</taxon>
        <taxon>Cichoriinae</taxon>
        <taxon>Cichorium</taxon>
    </lineage>
</organism>
<gene>
    <name evidence="1" type="ORF">L2E82_02650</name>
</gene>
<comment type="caution">
    <text evidence="1">The sequence shown here is derived from an EMBL/GenBank/DDBJ whole genome shotgun (WGS) entry which is preliminary data.</text>
</comment>
<dbReference type="EMBL" id="CM042009">
    <property type="protein sequence ID" value="KAI3789846.1"/>
    <property type="molecule type" value="Genomic_DNA"/>
</dbReference>
<reference evidence="2" key="1">
    <citation type="journal article" date="2022" name="Mol. Ecol. Resour.">
        <title>The genomes of chicory, endive, great burdock and yacon provide insights into Asteraceae palaeo-polyploidization history and plant inulin production.</title>
        <authorList>
            <person name="Fan W."/>
            <person name="Wang S."/>
            <person name="Wang H."/>
            <person name="Wang A."/>
            <person name="Jiang F."/>
            <person name="Liu H."/>
            <person name="Zhao H."/>
            <person name="Xu D."/>
            <person name="Zhang Y."/>
        </authorList>
    </citation>
    <scope>NUCLEOTIDE SEQUENCE [LARGE SCALE GENOMIC DNA]</scope>
    <source>
        <strain evidence="2">cv. Punajuju</strain>
    </source>
</reference>
<protein>
    <submittedName>
        <fullName evidence="1">Uncharacterized protein</fullName>
    </submittedName>
</protein>